<keyword evidence="1" id="KW-0812">Transmembrane</keyword>
<organism evidence="2 3">
    <name type="scientific">Bacillus selenitireducens (strain ATCC 700615 / DSM 15326 / MLS10)</name>
    <dbReference type="NCBI Taxonomy" id="439292"/>
    <lineage>
        <taxon>Bacteria</taxon>
        <taxon>Bacillati</taxon>
        <taxon>Bacillota</taxon>
        <taxon>Bacilli</taxon>
        <taxon>Bacillales</taxon>
        <taxon>Bacillaceae</taxon>
        <taxon>Salisediminibacterium</taxon>
    </lineage>
</organism>
<dbReference type="OrthoDB" id="2972800at2"/>
<feature type="transmembrane region" description="Helical" evidence="1">
    <location>
        <begin position="5"/>
        <end position="23"/>
    </location>
</feature>
<evidence type="ECO:0000256" key="1">
    <source>
        <dbReference type="SAM" id="Phobius"/>
    </source>
</evidence>
<dbReference type="Proteomes" id="UP000000271">
    <property type="component" value="Chromosome"/>
</dbReference>
<dbReference type="KEGG" id="bse:Bsel_2978"/>
<keyword evidence="1" id="KW-0472">Membrane</keyword>
<dbReference type="AlphaFoldDB" id="D6XZW0"/>
<evidence type="ECO:0000313" key="2">
    <source>
        <dbReference type="EMBL" id="ADI00462.1"/>
    </source>
</evidence>
<protein>
    <submittedName>
        <fullName evidence="2">Uncharacterized protein</fullName>
    </submittedName>
</protein>
<sequence>MKTKLFRYPMVAAYGGITAGLLGSIGDGLLVGIVYSLILGLLFYVAVYFIEKLIVNYKKSG</sequence>
<dbReference type="HOGENOM" id="CLU_2912788_0_0_9"/>
<gene>
    <name evidence="2" type="ordered locus">Bsel_2978</name>
</gene>
<reference evidence="2" key="1">
    <citation type="submission" date="2009-10" db="EMBL/GenBank/DDBJ databases">
        <title>Complete sequence of Bacillus selenitireducens MLS10.</title>
        <authorList>
            <consortium name="US DOE Joint Genome Institute"/>
            <person name="Lucas S."/>
            <person name="Copeland A."/>
            <person name="Lapidus A."/>
            <person name="Glavina del Rio T."/>
            <person name="Dalin E."/>
            <person name="Tice H."/>
            <person name="Bruce D."/>
            <person name="Goodwin L."/>
            <person name="Pitluck S."/>
            <person name="Sims D."/>
            <person name="Brettin T."/>
            <person name="Detter J.C."/>
            <person name="Han C."/>
            <person name="Larimer F."/>
            <person name="Land M."/>
            <person name="Hauser L."/>
            <person name="Kyrpides N."/>
            <person name="Ovchinnikova G."/>
            <person name="Stolz J."/>
        </authorList>
    </citation>
    <scope>NUCLEOTIDE SEQUENCE [LARGE SCALE GENOMIC DNA]</scope>
    <source>
        <strain evidence="2">MLS10</strain>
    </source>
</reference>
<dbReference type="RefSeq" id="WP_013173869.1">
    <property type="nucleotide sequence ID" value="NC_014219.1"/>
</dbReference>
<feature type="transmembrane region" description="Helical" evidence="1">
    <location>
        <begin position="29"/>
        <end position="50"/>
    </location>
</feature>
<name>D6XZW0_BACIE</name>
<evidence type="ECO:0000313" key="3">
    <source>
        <dbReference type="Proteomes" id="UP000000271"/>
    </source>
</evidence>
<accession>D6XZW0</accession>
<dbReference type="EMBL" id="CP001791">
    <property type="protein sequence ID" value="ADI00462.1"/>
    <property type="molecule type" value="Genomic_DNA"/>
</dbReference>
<keyword evidence="1" id="KW-1133">Transmembrane helix</keyword>
<proteinExistence type="predicted"/>
<keyword evidence="3" id="KW-1185">Reference proteome</keyword>